<evidence type="ECO:0000256" key="6">
    <source>
        <dbReference type="PROSITE-ProRule" id="PRU00169"/>
    </source>
</evidence>
<dbReference type="FunFam" id="1.10.287.130:FF:000023">
    <property type="entry name" value="Sensor histidine kinase/response regulator, putative"/>
    <property type="match status" value="1"/>
</dbReference>
<dbReference type="InterPro" id="IPR003594">
    <property type="entry name" value="HATPase_dom"/>
</dbReference>
<keyword evidence="5" id="KW-0418">Kinase</keyword>
<gene>
    <name evidence="9" type="ORF">G7K_4166-t1</name>
</gene>
<dbReference type="PANTHER" id="PTHR43047:SF72">
    <property type="entry name" value="OSMOSENSING HISTIDINE PROTEIN KINASE SLN1"/>
    <property type="match status" value="1"/>
</dbReference>
<evidence type="ECO:0000256" key="5">
    <source>
        <dbReference type="ARBA" id="ARBA00022777"/>
    </source>
</evidence>
<dbReference type="Gene3D" id="3.30.450.40">
    <property type="match status" value="1"/>
</dbReference>
<feature type="domain" description="Response regulatory" evidence="8">
    <location>
        <begin position="897"/>
        <end position="1024"/>
    </location>
</feature>
<dbReference type="InterPro" id="IPR036097">
    <property type="entry name" value="HisK_dim/P_sf"/>
</dbReference>
<dbReference type="PROSITE" id="PS50110">
    <property type="entry name" value="RESPONSE_REGULATORY"/>
    <property type="match status" value="1"/>
</dbReference>
<dbReference type="InterPro" id="IPR003018">
    <property type="entry name" value="GAF"/>
</dbReference>
<dbReference type="InterPro" id="IPR029016">
    <property type="entry name" value="GAF-like_dom_sf"/>
</dbReference>
<dbReference type="Gene3D" id="3.30.565.10">
    <property type="entry name" value="Histidine kinase-like ATPase, C-terminal domain"/>
    <property type="match status" value="1"/>
</dbReference>
<dbReference type="PRINTS" id="PR00344">
    <property type="entry name" value="BCTRLSENSOR"/>
</dbReference>
<accession>A0A0E9NK18</accession>
<dbReference type="CDD" id="cd17546">
    <property type="entry name" value="REC_hyHK_CKI1_RcsC-like"/>
    <property type="match status" value="1"/>
</dbReference>
<dbReference type="PROSITE" id="PS50109">
    <property type="entry name" value="HIS_KIN"/>
    <property type="match status" value="1"/>
</dbReference>
<dbReference type="GO" id="GO:0005886">
    <property type="term" value="C:plasma membrane"/>
    <property type="evidence" value="ECO:0007669"/>
    <property type="project" value="TreeGrafter"/>
</dbReference>
<dbReference type="SUPFAM" id="SSF52172">
    <property type="entry name" value="CheY-like"/>
    <property type="match status" value="1"/>
</dbReference>
<dbReference type="InterPro" id="IPR036890">
    <property type="entry name" value="HATPase_C_sf"/>
</dbReference>
<evidence type="ECO:0000256" key="1">
    <source>
        <dbReference type="ARBA" id="ARBA00000085"/>
    </source>
</evidence>
<dbReference type="CDD" id="cd00082">
    <property type="entry name" value="HisKA"/>
    <property type="match status" value="1"/>
</dbReference>
<sequence>MDFAFSASVNHATSCGSSAVSSEGSTDSAVCETFLDFYSSGVIDVGGEEMPWNAKEQLGDDHDGFFDCPPPKDEEARLEEFFRYKDLTSSDTAKELGLDKFSRLARILLDCDFAFIQFMDEKYQVTASEASPEAQGWIPRMNITPRAVSICSHTLLRKERDKLFVIPDLSKDWRFKNRSWVTGAPHARFYCGAPLFSHSGHALGVICVFDSKARQLSTDREQAFLDLATMVMHELELKREQALLETKTKMQKSISRFAREFLSNDIDSTMTEQGDLLGIYRSACVLMRETLEFTGVVFVDVEGASDEAAKPLPDGSERKWPILATCRVGETEHGHDPNGPPLMLSDAFVSNFLKEHPQGHIYGKKKLPEELAAMLPPTTEELVMVPIRDFARNPYAIIVAFAESKKASDATTIKYIESFGDSLMSEIGKRKILIADHAKASFISNVSHELRSPLHGILAAVEFIQDTELDPLQTSFVATIESCGRTLIDVINSVLDFSKLSHLTKGNLVVLESSPTPAMQTFQNTEVDLAVLTEEVVESCYAGHEFKAVTDHVAIGQESVSKAICIVVDVDKRDQGWFYHTDQGAFRRIVMNLVGNAIKYTKEGHVHVKLSYSNTGIIFRVTDTGVGIGEDFMRNSLFAPFSQENILNVGTGLGLSIVKQIVELQNGTISVKSPIGKGPGGTQFTVVLPLTPADPSKIDLSLVCATREKARGLKVAFTEFDVASSTKLLKQSLTGYCERWYGMDVVEDRTEADMIIRCELPSSNEASEFYKAAEGRPHMVLCSHFRRSGSFLSKALILSKSCGPAKLGKALQTLLDRAHGESHHPGRPPLTRAEALATGREWHPQTGVTLLEDLQSTLPSPPVLRPSSISPLADVKELGDALPNTETAASVKEDIPMVLVVEDNPVNMMLLATYLRKRKYPFLTAENGALAVELVKQRIGETGCSFDVILMDCQMPVMNGFDSTAGIRELEQAAEQLQDKAWVVALTGLNSPDDKKRAFECGMDEFLTKPVGLKRLGQLFDEWKQRSSAPTGAAQS</sequence>
<dbReference type="SMART" id="SM00448">
    <property type="entry name" value="REC"/>
    <property type="match status" value="1"/>
</dbReference>
<dbReference type="AlphaFoldDB" id="A0A0E9NK18"/>
<dbReference type="SMART" id="SM00388">
    <property type="entry name" value="HisKA"/>
    <property type="match status" value="1"/>
</dbReference>
<dbReference type="InterPro" id="IPR011006">
    <property type="entry name" value="CheY-like_superfamily"/>
</dbReference>
<dbReference type="SUPFAM" id="SSF47384">
    <property type="entry name" value="Homodimeric domain of signal transducing histidine kinase"/>
    <property type="match status" value="1"/>
</dbReference>
<reference evidence="9 10" key="1">
    <citation type="journal article" date="2011" name="J. Gen. Appl. Microbiol.">
        <title>Draft genome sequencing of the enigmatic yeast Saitoella complicata.</title>
        <authorList>
            <person name="Nishida H."/>
            <person name="Hamamoto M."/>
            <person name="Sugiyama J."/>
        </authorList>
    </citation>
    <scope>NUCLEOTIDE SEQUENCE [LARGE SCALE GENOMIC DNA]</scope>
    <source>
        <strain evidence="9 10">NRRL Y-17804</strain>
    </source>
</reference>
<dbReference type="SUPFAM" id="SSF55781">
    <property type="entry name" value="GAF domain-like"/>
    <property type="match status" value="1"/>
</dbReference>
<dbReference type="GO" id="GO:0009927">
    <property type="term" value="F:histidine phosphotransfer kinase activity"/>
    <property type="evidence" value="ECO:0007669"/>
    <property type="project" value="TreeGrafter"/>
</dbReference>
<dbReference type="GO" id="GO:0000155">
    <property type="term" value="F:phosphorelay sensor kinase activity"/>
    <property type="evidence" value="ECO:0007669"/>
    <property type="project" value="InterPro"/>
</dbReference>
<feature type="domain" description="Histidine kinase" evidence="7">
    <location>
        <begin position="445"/>
        <end position="692"/>
    </location>
</feature>
<comment type="catalytic activity">
    <reaction evidence="1">
        <text>ATP + protein L-histidine = ADP + protein N-phospho-L-histidine.</text>
        <dbReference type="EC" id="2.7.13.3"/>
    </reaction>
</comment>
<dbReference type="Gene3D" id="1.10.287.130">
    <property type="match status" value="1"/>
</dbReference>
<evidence type="ECO:0000313" key="10">
    <source>
        <dbReference type="Proteomes" id="UP000033140"/>
    </source>
</evidence>
<keyword evidence="10" id="KW-1185">Reference proteome</keyword>
<dbReference type="Proteomes" id="UP000033140">
    <property type="component" value="Unassembled WGS sequence"/>
</dbReference>
<name>A0A0E9NK18_SAICN</name>
<dbReference type="Gene3D" id="3.40.50.2300">
    <property type="match status" value="1"/>
</dbReference>
<organism evidence="9 10">
    <name type="scientific">Saitoella complicata (strain BCRC 22490 / CBS 7301 / JCM 7358 / NBRC 10748 / NRRL Y-17804)</name>
    <dbReference type="NCBI Taxonomy" id="698492"/>
    <lineage>
        <taxon>Eukaryota</taxon>
        <taxon>Fungi</taxon>
        <taxon>Dikarya</taxon>
        <taxon>Ascomycota</taxon>
        <taxon>Taphrinomycotina</taxon>
        <taxon>Taphrinomycotina incertae sedis</taxon>
        <taxon>Saitoella</taxon>
    </lineage>
</organism>
<dbReference type="Pfam" id="PF02518">
    <property type="entry name" value="HATPase_c"/>
    <property type="match status" value="1"/>
</dbReference>
<dbReference type="Pfam" id="PF00072">
    <property type="entry name" value="Response_reg"/>
    <property type="match status" value="1"/>
</dbReference>
<feature type="modified residue" description="4-aspartylphosphate" evidence="6">
    <location>
        <position position="952"/>
    </location>
</feature>
<dbReference type="InterPro" id="IPR001789">
    <property type="entry name" value="Sig_transdc_resp-reg_receiver"/>
</dbReference>
<protein>
    <recommendedName>
        <fullName evidence="2">histidine kinase</fullName>
        <ecNumber evidence="2">2.7.13.3</ecNumber>
    </recommendedName>
</protein>
<evidence type="ECO:0000259" key="8">
    <source>
        <dbReference type="PROSITE" id="PS50110"/>
    </source>
</evidence>
<reference evidence="9 10" key="2">
    <citation type="journal article" date="2014" name="J. Gen. Appl. Microbiol.">
        <title>The early diverging ascomycetous budding yeast Saitoella complicata has three histone deacetylases belonging to the Clr6, Hos2, and Rpd3 lineages.</title>
        <authorList>
            <person name="Nishida H."/>
            <person name="Matsumoto T."/>
            <person name="Kondo S."/>
            <person name="Hamamoto M."/>
            <person name="Yoshikawa H."/>
        </authorList>
    </citation>
    <scope>NUCLEOTIDE SEQUENCE [LARGE SCALE GENOMIC DNA]</scope>
    <source>
        <strain evidence="9 10">NRRL Y-17804</strain>
    </source>
</reference>
<evidence type="ECO:0000313" key="9">
    <source>
        <dbReference type="EMBL" id="GAO50031.1"/>
    </source>
</evidence>
<dbReference type="Pfam" id="PF00512">
    <property type="entry name" value="HisKA"/>
    <property type="match status" value="1"/>
</dbReference>
<dbReference type="STRING" id="698492.A0A0E9NK18"/>
<evidence type="ECO:0000256" key="3">
    <source>
        <dbReference type="ARBA" id="ARBA00022553"/>
    </source>
</evidence>
<evidence type="ECO:0000259" key="7">
    <source>
        <dbReference type="PROSITE" id="PS50109"/>
    </source>
</evidence>
<evidence type="ECO:0000256" key="4">
    <source>
        <dbReference type="ARBA" id="ARBA00022679"/>
    </source>
</evidence>
<evidence type="ECO:0000256" key="2">
    <source>
        <dbReference type="ARBA" id="ARBA00012438"/>
    </source>
</evidence>
<dbReference type="SMART" id="SM00065">
    <property type="entry name" value="GAF"/>
    <property type="match status" value="1"/>
</dbReference>
<dbReference type="InterPro" id="IPR005467">
    <property type="entry name" value="His_kinase_dom"/>
</dbReference>
<dbReference type="OMA" id="CIMSHLE"/>
<dbReference type="EC" id="2.7.13.3" evidence="2"/>
<keyword evidence="4" id="KW-0808">Transferase</keyword>
<keyword evidence="3 6" id="KW-0597">Phosphoprotein</keyword>
<dbReference type="InterPro" id="IPR004358">
    <property type="entry name" value="Sig_transdc_His_kin-like_C"/>
</dbReference>
<dbReference type="PANTHER" id="PTHR43047">
    <property type="entry name" value="TWO-COMPONENT HISTIDINE PROTEIN KINASE"/>
    <property type="match status" value="1"/>
</dbReference>
<proteinExistence type="predicted"/>
<comment type="caution">
    <text evidence="9">The sequence shown here is derived from an EMBL/GenBank/DDBJ whole genome shotgun (WGS) entry which is preliminary data.</text>
</comment>
<dbReference type="SMART" id="SM00387">
    <property type="entry name" value="HATPase_c"/>
    <property type="match status" value="1"/>
</dbReference>
<dbReference type="EMBL" id="BACD03000028">
    <property type="protein sequence ID" value="GAO50031.1"/>
    <property type="molecule type" value="Genomic_DNA"/>
</dbReference>
<dbReference type="SUPFAM" id="SSF55874">
    <property type="entry name" value="ATPase domain of HSP90 chaperone/DNA topoisomerase II/histidine kinase"/>
    <property type="match status" value="1"/>
</dbReference>
<reference evidence="9 10" key="3">
    <citation type="journal article" date="2015" name="Genome Announc.">
        <title>Draft Genome Sequence of the Archiascomycetous Yeast Saitoella complicata.</title>
        <authorList>
            <person name="Yamauchi K."/>
            <person name="Kondo S."/>
            <person name="Hamamoto M."/>
            <person name="Takahashi Y."/>
            <person name="Ogura Y."/>
            <person name="Hayashi T."/>
            <person name="Nishida H."/>
        </authorList>
    </citation>
    <scope>NUCLEOTIDE SEQUENCE [LARGE SCALE GENOMIC DNA]</scope>
    <source>
        <strain evidence="9 10">NRRL Y-17804</strain>
    </source>
</reference>
<dbReference type="InterPro" id="IPR003661">
    <property type="entry name" value="HisK_dim/P_dom"/>
</dbReference>